<dbReference type="Gene3D" id="3.90.550.10">
    <property type="entry name" value="Spore Coat Polysaccharide Biosynthesis Protein SpsA, Chain A"/>
    <property type="match status" value="1"/>
</dbReference>
<dbReference type="PANTHER" id="PTHR22916">
    <property type="entry name" value="GLYCOSYLTRANSFERASE"/>
    <property type="match status" value="1"/>
</dbReference>
<dbReference type="PANTHER" id="PTHR22916:SF3">
    <property type="entry name" value="UDP-GLCNAC:BETAGAL BETA-1,3-N-ACETYLGLUCOSAMINYLTRANSFERASE-LIKE PROTEIN 1"/>
    <property type="match status" value="1"/>
</dbReference>
<feature type="domain" description="Glycosyltransferase 2-like" evidence="3">
    <location>
        <begin position="5"/>
        <end position="172"/>
    </location>
</feature>
<comment type="similarity">
    <text evidence="1">Belongs to the glycosyltransferase 2 family.</text>
</comment>
<evidence type="ECO:0000259" key="3">
    <source>
        <dbReference type="Pfam" id="PF00535"/>
    </source>
</evidence>
<keyword evidence="2" id="KW-0472">Membrane</keyword>
<keyword evidence="5" id="KW-1185">Reference proteome</keyword>
<dbReference type="Pfam" id="PF00535">
    <property type="entry name" value="Glycos_transf_2"/>
    <property type="match status" value="1"/>
</dbReference>
<evidence type="ECO:0000313" key="4">
    <source>
        <dbReference type="EMBL" id="MBD3107143.1"/>
    </source>
</evidence>
<accession>A0A927CTA5</accession>
<dbReference type="AlphaFoldDB" id="A0A927CTA5"/>
<comment type="caution">
    <text evidence="4">The sequence shown here is derived from an EMBL/GenBank/DDBJ whole genome shotgun (WGS) entry which is preliminary data.</text>
</comment>
<evidence type="ECO:0000256" key="2">
    <source>
        <dbReference type="SAM" id="Phobius"/>
    </source>
</evidence>
<keyword evidence="2" id="KW-1133">Transmembrane helix</keyword>
<proteinExistence type="inferred from homology"/>
<sequence>MSKISVIVPVYNTGMLVKECLESLFNQTYKNYEIIIVNDGSNDDSEQIILTTIEKQNNCKYVYQENKGLSSARNTGLLHAEGEFISFVDSDDWVEKEFLEHMLYEIEKYNADICMCGYYQKRRNIVMSQIIPEYRCSNLNDESALINFYFNTFIENKYGIICCNKLYRKSLLQQSSLKFEKNREIYAEDLLFNSRLVLSADKIVEIPNTLYNYRIREGSITQTKKTLLETRYAELLRRIEPSIIKCLPKYNKILIALIQYEAINVIATESFKYSRSLREIYKTLKVYNMVSGDFYNRLEAINSAKKMVKINKKEIGIFLSILNVMVKTKKIFLIAVIFWLKGLIMEKKRNGRINS</sequence>
<protein>
    <submittedName>
        <fullName evidence="4">Glycosyltransferase family 2 protein</fullName>
    </submittedName>
</protein>
<dbReference type="Proteomes" id="UP000602076">
    <property type="component" value="Unassembled WGS sequence"/>
</dbReference>
<dbReference type="RefSeq" id="WP_190996691.1">
    <property type="nucleotide sequence ID" value="NZ_JACXSI010000003.1"/>
</dbReference>
<reference evidence="4" key="1">
    <citation type="submission" date="2020-09" db="EMBL/GenBank/DDBJ databases">
        <title>Bacillus faecalis sp. nov., a moderately halophilic bacterium isolated from cow faeces.</title>
        <authorList>
            <person name="Jiang L."/>
            <person name="Lee J."/>
        </authorList>
    </citation>
    <scope>NUCLEOTIDE SEQUENCE</scope>
    <source>
        <strain evidence="4">AGMB 02131</strain>
    </source>
</reference>
<dbReference type="EMBL" id="JACXSI010000003">
    <property type="protein sequence ID" value="MBD3107143.1"/>
    <property type="molecule type" value="Genomic_DNA"/>
</dbReference>
<dbReference type="InterPro" id="IPR001173">
    <property type="entry name" value="Glyco_trans_2-like"/>
</dbReference>
<evidence type="ECO:0000256" key="1">
    <source>
        <dbReference type="ARBA" id="ARBA00006739"/>
    </source>
</evidence>
<evidence type="ECO:0000313" key="5">
    <source>
        <dbReference type="Proteomes" id="UP000602076"/>
    </source>
</evidence>
<organism evidence="4 5">
    <name type="scientific">Peribacillus faecalis</name>
    <dbReference type="NCBI Taxonomy" id="2772559"/>
    <lineage>
        <taxon>Bacteria</taxon>
        <taxon>Bacillati</taxon>
        <taxon>Bacillota</taxon>
        <taxon>Bacilli</taxon>
        <taxon>Bacillales</taxon>
        <taxon>Bacillaceae</taxon>
        <taxon>Peribacillus</taxon>
    </lineage>
</organism>
<dbReference type="GO" id="GO:0016758">
    <property type="term" value="F:hexosyltransferase activity"/>
    <property type="evidence" value="ECO:0007669"/>
    <property type="project" value="UniProtKB-ARBA"/>
</dbReference>
<feature type="transmembrane region" description="Helical" evidence="2">
    <location>
        <begin position="315"/>
        <end position="340"/>
    </location>
</feature>
<gene>
    <name evidence="4" type="ORF">IEO70_02010</name>
</gene>
<keyword evidence="2" id="KW-0812">Transmembrane</keyword>
<dbReference type="InterPro" id="IPR029044">
    <property type="entry name" value="Nucleotide-diphossugar_trans"/>
</dbReference>
<dbReference type="CDD" id="cd00761">
    <property type="entry name" value="Glyco_tranf_GTA_type"/>
    <property type="match status" value="1"/>
</dbReference>
<dbReference type="SUPFAM" id="SSF53448">
    <property type="entry name" value="Nucleotide-diphospho-sugar transferases"/>
    <property type="match status" value="1"/>
</dbReference>
<name>A0A927CTA5_9BACI</name>